<gene>
    <name evidence="2" type="ORF">GR212_36640</name>
</gene>
<keyword evidence="1" id="KW-0472">Membrane</keyword>
<keyword evidence="1" id="KW-0812">Transmembrane</keyword>
<keyword evidence="1" id="KW-1133">Transmembrane helix</keyword>
<proteinExistence type="predicted"/>
<dbReference type="Proteomes" id="UP000483035">
    <property type="component" value="Unassembled WGS sequence"/>
</dbReference>
<evidence type="ECO:0000313" key="3">
    <source>
        <dbReference type="Proteomes" id="UP000483035"/>
    </source>
</evidence>
<name>A0A6L9ULV7_9HYPH</name>
<protein>
    <submittedName>
        <fullName evidence="2">Branched-chain amino acid ABC transporter permease</fullName>
    </submittedName>
</protein>
<organism evidence="2 3">
    <name type="scientific">Rhizobium lusitanum</name>
    <dbReference type="NCBI Taxonomy" id="293958"/>
    <lineage>
        <taxon>Bacteria</taxon>
        <taxon>Pseudomonadati</taxon>
        <taxon>Pseudomonadota</taxon>
        <taxon>Alphaproteobacteria</taxon>
        <taxon>Hyphomicrobiales</taxon>
        <taxon>Rhizobiaceae</taxon>
        <taxon>Rhizobium/Agrobacterium group</taxon>
        <taxon>Rhizobium</taxon>
    </lineage>
</organism>
<reference evidence="2 3" key="1">
    <citation type="submission" date="2019-12" db="EMBL/GenBank/DDBJ databases">
        <title>Rhizobium genotypes associated with high levels of biological nitrogen fixation by grain legumes in a temperate-maritime cropping system.</title>
        <authorList>
            <person name="Maluk M."/>
            <person name="Francesc Ferrando Molina F."/>
            <person name="Lopez Del Egido L."/>
            <person name="Lafos M."/>
            <person name="Langarica-Fuentes A."/>
            <person name="Gebre Yohannes G."/>
            <person name="Young M.W."/>
            <person name="Martin P."/>
            <person name="Gantlett R."/>
            <person name="Kenicer G."/>
            <person name="Hawes C."/>
            <person name="Begg G.S."/>
            <person name="Quilliam R.S."/>
            <person name="Squire G.R."/>
            <person name="Poole P.S."/>
            <person name="Young P.W."/>
            <person name="Iannetta P.M."/>
            <person name="James E.K."/>
        </authorList>
    </citation>
    <scope>NUCLEOTIDE SEQUENCE [LARGE SCALE GENOMIC DNA]</scope>
    <source>
        <strain evidence="2 3">JHI1118</strain>
    </source>
</reference>
<accession>A0A6L9ULV7</accession>
<dbReference type="EMBL" id="WUEY01000082">
    <property type="protein sequence ID" value="NEI75057.1"/>
    <property type="molecule type" value="Genomic_DNA"/>
</dbReference>
<comment type="caution">
    <text evidence="2">The sequence shown here is derived from an EMBL/GenBank/DDBJ whole genome shotgun (WGS) entry which is preliminary data.</text>
</comment>
<feature type="non-terminal residue" evidence="2">
    <location>
        <position position="1"/>
    </location>
</feature>
<evidence type="ECO:0000313" key="2">
    <source>
        <dbReference type="EMBL" id="NEI75057.1"/>
    </source>
</evidence>
<sequence>IIGAILVIGGSEWLRFLDELNIKIDSLNLDIQSTPGLRMVVFSIVLILVMLFARKGIMGYYELSDVIRGIKKRFKRSKK</sequence>
<dbReference type="AlphaFoldDB" id="A0A6L9ULV7"/>
<evidence type="ECO:0000256" key="1">
    <source>
        <dbReference type="SAM" id="Phobius"/>
    </source>
</evidence>
<feature type="transmembrane region" description="Helical" evidence="1">
    <location>
        <begin position="36"/>
        <end position="53"/>
    </location>
</feature>